<evidence type="ECO:0000313" key="4">
    <source>
        <dbReference type="Proteomes" id="UP000272729"/>
    </source>
</evidence>
<protein>
    <submittedName>
        <fullName evidence="3">von Willebrand factor type A domain-containing protein</fullName>
    </submittedName>
</protein>
<proteinExistence type="predicted"/>
<dbReference type="EMBL" id="RBXR01000001">
    <property type="protein sequence ID" value="RKT74949.1"/>
    <property type="molecule type" value="Genomic_DNA"/>
</dbReference>
<keyword evidence="1" id="KW-0175">Coiled coil</keyword>
<dbReference type="Gene3D" id="1.20.120.1690">
    <property type="match status" value="1"/>
</dbReference>
<dbReference type="SUPFAM" id="SSF53300">
    <property type="entry name" value="vWA-like"/>
    <property type="match status" value="1"/>
</dbReference>
<evidence type="ECO:0000256" key="1">
    <source>
        <dbReference type="SAM" id="Coils"/>
    </source>
</evidence>
<comment type="caution">
    <text evidence="3">The sequence shown here is derived from an EMBL/GenBank/DDBJ whole genome shotgun (WGS) entry which is preliminary data.</text>
</comment>
<sequence>MSQPSPGFQITVDHNKYLSAGQQVIDAVISVSSGDKRKGPAPTAAQVIMIDCSSSMGGDRIVEAKRATAVAVDMLNDGVAFAVVAGTETARMVYPPTFGMVAASPSTKEEARKAIRGLWANGGTAIGTWVDLADRLLAEQEVEIKHGILLTDGHTQRPQELDATLKRCRDHFVCDSRGVGTGWAAATLMAIADALHGSARGLPDPEGLVDEFRAMAESFMSTTIANVALRVWHPQGSRVRFLKEVHPHRVDLTDRRTDVTDQTGDYPTGSWGAETRDYHLSVELPPGKEVGEEVLAALVGVVSGDTELAGGGLVPAVWTDDPALSTMIGPKVAHYTGQVELGEALQSGLIAMRAGRDEEAAAQLGRAAQLAERSGRVETLEMLDKVVHVDDAASARVRIRREMEEVDREMLELQSRTTKRWRDKP</sequence>
<dbReference type="Gene3D" id="3.40.50.410">
    <property type="entry name" value="von Willebrand factor, type A domain"/>
    <property type="match status" value="1"/>
</dbReference>
<dbReference type="AlphaFoldDB" id="A0A495XMU1"/>
<dbReference type="InterPro" id="IPR036465">
    <property type="entry name" value="vWFA_dom_sf"/>
</dbReference>
<evidence type="ECO:0000259" key="2">
    <source>
        <dbReference type="SMART" id="SM00327"/>
    </source>
</evidence>
<dbReference type="Gene3D" id="2.60.40.3670">
    <property type="match status" value="1"/>
</dbReference>
<feature type="coiled-coil region" evidence="1">
    <location>
        <begin position="389"/>
        <end position="416"/>
    </location>
</feature>
<accession>A0A495XMU1</accession>
<dbReference type="SMART" id="SM00327">
    <property type="entry name" value="VWA"/>
    <property type="match status" value="1"/>
</dbReference>
<dbReference type="PANTHER" id="PTHR45737">
    <property type="entry name" value="VON WILLEBRAND FACTOR A DOMAIN-CONTAINING PROTEIN 5A"/>
    <property type="match status" value="1"/>
</dbReference>
<dbReference type="InterPro" id="IPR041176">
    <property type="entry name" value="VWA_3_C"/>
</dbReference>
<gene>
    <name evidence="3" type="ORF">DFJ66_8324</name>
</gene>
<organism evidence="3 4">
    <name type="scientific">Saccharothrix variisporea</name>
    <dbReference type="NCBI Taxonomy" id="543527"/>
    <lineage>
        <taxon>Bacteria</taxon>
        <taxon>Bacillati</taxon>
        <taxon>Actinomycetota</taxon>
        <taxon>Actinomycetes</taxon>
        <taxon>Pseudonocardiales</taxon>
        <taxon>Pseudonocardiaceae</taxon>
        <taxon>Saccharothrix</taxon>
    </lineage>
</organism>
<dbReference type="InterPro" id="IPR002035">
    <property type="entry name" value="VWF_A"/>
</dbReference>
<dbReference type="OrthoDB" id="568872at2"/>
<evidence type="ECO:0000313" key="3">
    <source>
        <dbReference type="EMBL" id="RKT74949.1"/>
    </source>
</evidence>
<keyword evidence="4" id="KW-1185">Reference proteome</keyword>
<dbReference type="Pfam" id="PF18571">
    <property type="entry name" value="VWA_3_C"/>
    <property type="match status" value="1"/>
</dbReference>
<name>A0A495XMU1_9PSEU</name>
<dbReference type="RefSeq" id="WP_121230119.1">
    <property type="nucleotide sequence ID" value="NZ_JBIUBA010000026.1"/>
</dbReference>
<dbReference type="Pfam" id="PF13768">
    <property type="entry name" value="VWA_3"/>
    <property type="match status" value="1"/>
</dbReference>
<reference evidence="3 4" key="1">
    <citation type="submission" date="2018-10" db="EMBL/GenBank/DDBJ databases">
        <title>Sequencing the genomes of 1000 actinobacteria strains.</title>
        <authorList>
            <person name="Klenk H.-P."/>
        </authorList>
    </citation>
    <scope>NUCLEOTIDE SEQUENCE [LARGE SCALE GENOMIC DNA]</scope>
    <source>
        <strain evidence="3 4">DSM 43911</strain>
    </source>
</reference>
<dbReference type="PANTHER" id="PTHR45737:SF6">
    <property type="entry name" value="VON WILLEBRAND FACTOR A DOMAIN-CONTAINING PROTEIN 5A"/>
    <property type="match status" value="1"/>
</dbReference>
<dbReference type="Proteomes" id="UP000272729">
    <property type="component" value="Unassembled WGS sequence"/>
</dbReference>
<feature type="domain" description="VWFA" evidence="2">
    <location>
        <begin position="43"/>
        <end position="214"/>
    </location>
</feature>